<feature type="transmembrane region" description="Helical" evidence="2">
    <location>
        <begin position="530"/>
        <end position="553"/>
    </location>
</feature>
<evidence type="ECO:0000313" key="3">
    <source>
        <dbReference type="EMBL" id="MBG6122893.1"/>
    </source>
</evidence>
<evidence type="ECO:0000313" key="4">
    <source>
        <dbReference type="Proteomes" id="UP000658613"/>
    </source>
</evidence>
<feature type="compositionally biased region" description="Low complexity" evidence="1">
    <location>
        <begin position="918"/>
        <end position="933"/>
    </location>
</feature>
<protein>
    <submittedName>
        <fullName evidence="3">Uncharacterized protein</fullName>
    </submittedName>
</protein>
<dbReference type="RefSeq" id="WP_196825209.1">
    <property type="nucleotide sequence ID" value="NZ_CP046980.1"/>
</dbReference>
<organism evidence="3 4">
    <name type="scientific">Corynebacterium aquatimens</name>
    <dbReference type="NCBI Taxonomy" id="1190508"/>
    <lineage>
        <taxon>Bacteria</taxon>
        <taxon>Bacillati</taxon>
        <taxon>Actinomycetota</taxon>
        <taxon>Actinomycetes</taxon>
        <taxon>Mycobacteriales</taxon>
        <taxon>Corynebacteriaceae</taxon>
        <taxon>Corynebacterium</taxon>
    </lineage>
</organism>
<reference evidence="3" key="1">
    <citation type="submission" date="2020-11" db="EMBL/GenBank/DDBJ databases">
        <title>Sequencing the genomes of 1000 actinobacteria strains.</title>
        <authorList>
            <person name="Klenk H.-P."/>
        </authorList>
    </citation>
    <scope>NUCLEOTIDE SEQUENCE</scope>
    <source>
        <strain evidence="3">DSM 45632</strain>
    </source>
</reference>
<evidence type="ECO:0000256" key="2">
    <source>
        <dbReference type="SAM" id="Phobius"/>
    </source>
</evidence>
<dbReference type="AlphaFoldDB" id="A0A931GSC0"/>
<feature type="transmembrane region" description="Helical" evidence="2">
    <location>
        <begin position="578"/>
        <end position="598"/>
    </location>
</feature>
<dbReference type="EMBL" id="JADOUE010000001">
    <property type="protein sequence ID" value="MBG6122893.1"/>
    <property type="molecule type" value="Genomic_DNA"/>
</dbReference>
<keyword evidence="2" id="KW-0812">Transmembrane</keyword>
<feature type="region of interest" description="Disordered" evidence="1">
    <location>
        <begin position="335"/>
        <end position="357"/>
    </location>
</feature>
<proteinExistence type="predicted"/>
<dbReference type="Proteomes" id="UP000658613">
    <property type="component" value="Unassembled WGS sequence"/>
</dbReference>
<gene>
    <name evidence="3" type="ORF">IW254_001862</name>
</gene>
<evidence type="ECO:0000256" key="1">
    <source>
        <dbReference type="SAM" id="MobiDB-lite"/>
    </source>
</evidence>
<comment type="caution">
    <text evidence="3">The sequence shown here is derived from an EMBL/GenBank/DDBJ whole genome shotgun (WGS) entry which is preliminary data.</text>
</comment>
<name>A0A931GSC0_9CORY</name>
<feature type="region of interest" description="Disordered" evidence="1">
    <location>
        <begin position="893"/>
        <end position="946"/>
    </location>
</feature>
<keyword evidence="2" id="KW-0472">Membrane</keyword>
<sequence>MATFINLFLHRGPIARRIRECVSDLTALDILQPSIWIDIDEDFNGLYLAPGREPQADDLSVLSRHIGRTPVHLVLLNVIGGEGSEGLIRLEDVTRYRERLTQDQVPALNAASTNLVVTTVFGKLEGEFPLVPGFQNLLLSPEESVSPASASDPFTANEENDEDFGLSVATSVASLFGLWEGSGSLPVEVPSNTNDGLKLVRTFYRRVDGQEVQEKIRARVLDTQKIPAVRRDSNGQPLHVVHNRNQNEINQVAVATLLEKHKQSIDAPYHEAKKEATKHVKASQAIKKFAAFYFQQLISWPKVFVDNLSSDLKTSFNKRVDDLLHGEGSKFRVDGLDAPRDSSGYGSQQRDQFPPIHHNSNPSLYAGLWKDYRDSALAMIDGSPRELENPQHNVQAPDYLRGSKNAVKLATKASDVIPGPSATLTPEFFGAGLRGQIGNVQLEPYDIKGIQQLEARINNLNVPGGQHSQSRFHQWKNKWSGSLAGEMGAALYRKEIELERERDRAWKHYLQMERQSQDVPEEKGPLIWRWLGYVTFWSMALFAILWGLGNLLIESDKVTPLLLRWVSYFNESELKTKFWLFGIWTLLWLICFLIQVFLESLAIHRAAGVRQSLVTAKEAAYAQAYAMDKALAQIRASYTQFISISRIYGSVIERPFGTVRKKTRLTEVPTNTMPASVVIAKAEPDESIVKDFADDVREEVYTQGWLAEPIKTVYDTAMRDITARHGSLGADEGTLLTTWGHGSGELLDQMANAVTRREFVEQDRSAAKWDVVVRLLNDDGGKQREKMLKDPVIYSNDQRYSADTAGSLSQDQNSGSFNGRFIERAGAAGVNAGVVVDSTYRQLNHDDDNVGMSELLVQYGSSIDHQVLVLNRTNQGSRTGSFEVYRPADDVGYGQPQGFEPGGSGLPGMPGQQPPTMPGYYQQPQQGNQWPDPTTDGGSIRMPGMD</sequence>
<keyword evidence="2" id="KW-1133">Transmembrane helix</keyword>
<keyword evidence="4" id="KW-1185">Reference proteome</keyword>
<accession>A0A931GSC0</accession>